<keyword evidence="3" id="KW-1185">Reference proteome</keyword>
<comment type="caution">
    <text evidence="2">The sequence shown here is derived from an EMBL/GenBank/DDBJ whole genome shotgun (WGS) entry which is preliminary data.</text>
</comment>
<organism evidence="2 3">
    <name type="scientific">Armillaria borealis</name>
    <dbReference type="NCBI Taxonomy" id="47425"/>
    <lineage>
        <taxon>Eukaryota</taxon>
        <taxon>Fungi</taxon>
        <taxon>Dikarya</taxon>
        <taxon>Basidiomycota</taxon>
        <taxon>Agaricomycotina</taxon>
        <taxon>Agaricomycetes</taxon>
        <taxon>Agaricomycetidae</taxon>
        <taxon>Agaricales</taxon>
        <taxon>Marasmiineae</taxon>
        <taxon>Physalacriaceae</taxon>
        <taxon>Armillaria</taxon>
    </lineage>
</organism>
<gene>
    <name evidence="2" type="ORF">EV421DRAFT_1739037</name>
</gene>
<reference evidence="2" key="1">
    <citation type="submission" date="2023-06" db="EMBL/GenBank/DDBJ databases">
        <authorList>
            <consortium name="Lawrence Berkeley National Laboratory"/>
            <person name="Ahrendt S."/>
            <person name="Sahu N."/>
            <person name="Indic B."/>
            <person name="Wong-Bajracharya J."/>
            <person name="Merenyi Z."/>
            <person name="Ke H.-M."/>
            <person name="Monk M."/>
            <person name="Kocsube S."/>
            <person name="Drula E."/>
            <person name="Lipzen A."/>
            <person name="Balint B."/>
            <person name="Henrissat B."/>
            <person name="Andreopoulos B."/>
            <person name="Martin F.M."/>
            <person name="Harder C.B."/>
            <person name="Rigling D."/>
            <person name="Ford K.L."/>
            <person name="Foster G.D."/>
            <person name="Pangilinan J."/>
            <person name="Papanicolaou A."/>
            <person name="Barry K."/>
            <person name="LaButti K."/>
            <person name="Viragh M."/>
            <person name="Koriabine M."/>
            <person name="Yan M."/>
            <person name="Riley R."/>
            <person name="Champramary S."/>
            <person name="Plett K.L."/>
            <person name="Tsai I.J."/>
            <person name="Slot J."/>
            <person name="Sipos G."/>
            <person name="Plett J."/>
            <person name="Nagy L.G."/>
            <person name="Grigoriev I.V."/>
        </authorList>
    </citation>
    <scope>NUCLEOTIDE SEQUENCE</scope>
    <source>
        <strain evidence="2">FPL87.14</strain>
    </source>
</reference>
<feature type="compositionally biased region" description="Basic and acidic residues" evidence="1">
    <location>
        <begin position="219"/>
        <end position="229"/>
    </location>
</feature>
<feature type="region of interest" description="Disordered" evidence="1">
    <location>
        <begin position="199"/>
        <end position="229"/>
    </location>
</feature>
<dbReference type="AlphaFoldDB" id="A0AA39MK66"/>
<evidence type="ECO:0000313" key="3">
    <source>
        <dbReference type="Proteomes" id="UP001175226"/>
    </source>
</evidence>
<protein>
    <submittedName>
        <fullName evidence="2">Uncharacterized protein</fullName>
    </submittedName>
</protein>
<sequence length="229" mass="25981">MEAQLVVHEMNEWEKGEDREASSFVYQPRANGRAAFISRLYTILLLQQHVRLTGLGCEAFKDAAYNILEAQLMFERHFPEGAFEKWTADNTDVCVGNDISNRYLETRKAYPQEEAMFEKGVDPKGILAEACTRRNLIHTEDNKVRFFTSSVDNEGERSEDSLNTGRLHRDPTVYYCSSHEELSHAAWTPSINELEKCNSGLGYDNGSTHNNSSDEDESTSEHGSLDAEM</sequence>
<accession>A0AA39MK66</accession>
<dbReference type="Proteomes" id="UP001175226">
    <property type="component" value="Unassembled WGS sequence"/>
</dbReference>
<proteinExistence type="predicted"/>
<evidence type="ECO:0000313" key="2">
    <source>
        <dbReference type="EMBL" id="KAK0437312.1"/>
    </source>
</evidence>
<dbReference type="EMBL" id="JAUEPT010000049">
    <property type="protein sequence ID" value="KAK0437312.1"/>
    <property type="molecule type" value="Genomic_DNA"/>
</dbReference>
<name>A0AA39MK66_9AGAR</name>
<evidence type="ECO:0000256" key="1">
    <source>
        <dbReference type="SAM" id="MobiDB-lite"/>
    </source>
</evidence>